<dbReference type="EMBL" id="JAIWQS010000002">
    <property type="protein sequence ID" value="KAJ8772129.1"/>
    <property type="molecule type" value="Genomic_DNA"/>
</dbReference>
<accession>A0AAV8U1H2</accession>
<feature type="region of interest" description="Disordered" evidence="1">
    <location>
        <begin position="108"/>
        <end position="146"/>
    </location>
</feature>
<dbReference type="AlphaFoldDB" id="A0AAV8U1H2"/>
<evidence type="ECO:0000313" key="2">
    <source>
        <dbReference type="EMBL" id="KAJ8772129.1"/>
    </source>
</evidence>
<feature type="region of interest" description="Disordered" evidence="1">
    <location>
        <begin position="1"/>
        <end position="82"/>
    </location>
</feature>
<feature type="region of interest" description="Disordered" evidence="1">
    <location>
        <begin position="193"/>
        <end position="216"/>
    </location>
</feature>
<comment type="caution">
    <text evidence="2">The sequence shown here is derived from an EMBL/GenBank/DDBJ whole genome shotgun (WGS) entry which is preliminary data.</text>
</comment>
<feature type="compositionally biased region" description="Low complexity" evidence="1">
    <location>
        <begin position="22"/>
        <end position="31"/>
    </location>
</feature>
<proteinExistence type="predicted"/>
<reference evidence="2 3" key="1">
    <citation type="submission" date="2021-09" db="EMBL/GenBank/DDBJ databases">
        <title>Genomic insights and catalytic innovation underlie evolution of tropane alkaloids biosynthesis.</title>
        <authorList>
            <person name="Wang Y.-J."/>
            <person name="Tian T."/>
            <person name="Huang J.-P."/>
            <person name="Huang S.-X."/>
        </authorList>
    </citation>
    <scope>NUCLEOTIDE SEQUENCE [LARGE SCALE GENOMIC DNA]</scope>
    <source>
        <strain evidence="2">KIB-2018</strain>
        <tissue evidence="2">Leaf</tissue>
    </source>
</reference>
<organism evidence="2 3">
    <name type="scientific">Erythroxylum novogranatense</name>
    <dbReference type="NCBI Taxonomy" id="1862640"/>
    <lineage>
        <taxon>Eukaryota</taxon>
        <taxon>Viridiplantae</taxon>
        <taxon>Streptophyta</taxon>
        <taxon>Embryophyta</taxon>
        <taxon>Tracheophyta</taxon>
        <taxon>Spermatophyta</taxon>
        <taxon>Magnoliopsida</taxon>
        <taxon>eudicotyledons</taxon>
        <taxon>Gunneridae</taxon>
        <taxon>Pentapetalae</taxon>
        <taxon>rosids</taxon>
        <taxon>fabids</taxon>
        <taxon>Malpighiales</taxon>
        <taxon>Erythroxylaceae</taxon>
        <taxon>Erythroxylum</taxon>
    </lineage>
</organism>
<evidence type="ECO:0000313" key="3">
    <source>
        <dbReference type="Proteomes" id="UP001159364"/>
    </source>
</evidence>
<protein>
    <submittedName>
        <fullName evidence="2">Uncharacterized protein</fullName>
    </submittedName>
</protein>
<feature type="compositionally biased region" description="Polar residues" evidence="1">
    <location>
        <begin position="121"/>
        <end position="130"/>
    </location>
</feature>
<keyword evidence="3" id="KW-1185">Reference proteome</keyword>
<evidence type="ECO:0000256" key="1">
    <source>
        <dbReference type="SAM" id="MobiDB-lite"/>
    </source>
</evidence>
<name>A0AAV8U1H2_9ROSI</name>
<gene>
    <name evidence="2" type="ORF">K2173_027306</name>
</gene>
<sequence>MVREVTRLGGSRFSELAEKEGQAQGAAEVALPRQFPALKAGHPSPSNPKYFPDSHISTGPVFKSTGPKAKAKARAPKGKGPQDKHIVVELSSHTKMLCDGPTLGEPFRSALAGHNPMEGIETQSGSCPQTAPNPPHNDSSTDDLAHGPHIVETQDARHLNEDTVQLVSTVALPAAIAGDEVRTRESFRRLIGSPARPGDCSWPSNYCASSPPAKHR</sequence>
<dbReference type="Proteomes" id="UP001159364">
    <property type="component" value="Linkage Group LG02"/>
</dbReference>